<gene>
    <name evidence="1" type="ORF">CEXT_230951</name>
</gene>
<name>A0AAV4NCN5_CAEEX</name>
<dbReference type="EMBL" id="BPLR01003208">
    <property type="protein sequence ID" value="GIX82129.1"/>
    <property type="molecule type" value="Genomic_DNA"/>
</dbReference>
<evidence type="ECO:0000313" key="2">
    <source>
        <dbReference type="Proteomes" id="UP001054945"/>
    </source>
</evidence>
<dbReference type="AlphaFoldDB" id="A0AAV4NCN5"/>
<keyword evidence="2" id="KW-1185">Reference proteome</keyword>
<reference evidence="1 2" key="1">
    <citation type="submission" date="2021-06" db="EMBL/GenBank/DDBJ databases">
        <title>Caerostris extrusa draft genome.</title>
        <authorList>
            <person name="Kono N."/>
            <person name="Arakawa K."/>
        </authorList>
    </citation>
    <scope>NUCLEOTIDE SEQUENCE [LARGE SCALE GENOMIC DNA]</scope>
</reference>
<proteinExistence type="predicted"/>
<organism evidence="1 2">
    <name type="scientific">Caerostris extrusa</name>
    <name type="common">Bark spider</name>
    <name type="synonym">Caerostris bankana</name>
    <dbReference type="NCBI Taxonomy" id="172846"/>
    <lineage>
        <taxon>Eukaryota</taxon>
        <taxon>Metazoa</taxon>
        <taxon>Ecdysozoa</taxon>
        <taxon>Arthropoda</taxon>
        <taxon>Chelicerata</taxon>
        <taxon>Arachnida</taxon>
        <taxon>Araneae</taxon>
        <taxon>Araneomorphae</taxon>
        <taxon>Entelegynae</taxon>
        <taxon>Araneoidea</taxon>
        <taxon>Araneidae</taxon>
        <taxon>Caerostris</taxon>
    </lineage>
</organism>
<dbReference type="Proteomes" id="UP001054945">
    <property type="component" value="Unassembled WGS sequence"/>
</dbReference>
<protein>
    <submittedName>
        <fullName evidence="1">Uncharacterized protein</fullName>
    </submittedName>
</protein>
<comment type="caution">
    <text evidence="1">The sequence shown here is derived from an EMBL/GenBank/DDBJ whole genome shotgun (WGS) entry which is preliminary data.</text>
</comment>
<evidence type="ECO:0000313" key="1">
    <source>
        <dbReference type="EMBL" id="GIX82129.1"/>
    </source>
</evidence>
<sequence length="94" mass="10561">MKEQPSPNTSQGVCRDHVIPSTLRAKMELSRLNTFLINVADDMTLNQGGIMSIRVIYSLPNHVLKFQVPLEYVLPSLFNNPPSLQFDLSPAVYC</sequence>
<accession>A0AAV4NCN5</accession>